<keyword evidence="1" id="KW-0472">Membrane</keyword>
<sequence>MTLDASMVLALIGGYIATAVGVFLLYSPVIVLIIGLLLTAGLLQLLAWPFIVLVRKLRRKPEGPQDSSWLLH</sequence>
<feature type="transmembrane region" description="Helical" evidence="1">
    <location>
        <begin position="32"/>
        <end position="54"/>
    </location>
</feature>
<evidence type="ECO:0000313" key="3">
    <source>
        <dbReference type="Proteomes" id="UP000035722"/>
    </source>
</evidence>
<accession>A0A024H2F3</accession>
<dbReference type="RefSeq" id="WP_235436612.1">
    <property type="nucleotide sequence ID" value="NZ_CAQI01000041.1"/>
</dbReference>
<protein>
    <submittedName>
        <fullName evidence="2">Putative membrane protein</fullName>
    </submittedName>
</protein>
<proteinExistence type="predicted"/>
<dbReference type="AlphaFoldDB" id="A0A024H2F3"/>
<keyword evidence="3" id="KW-1185">Reference proteome</keyword>
<comment type="caution">
    <text evidence="2">The sequence shown here is derived from an EMBL/GenBank/DDBJ whole genome shotgun (WGS) entry which is preliminary data.</text>
</comment>
<organism evidence="2 3">
    <name type="scientific">Pseudarthrobacter siccitolerans</name>
    <dbReference type="NCBI Taxonomy" id="861266"/>
    <lineage>
        <taxon>Bacteria</taxon>
        <taxon>Bacillati</taxon>
        <taxon>Actinomycetota</taxon>
        <taxon>Actinomycetes</taxon>
        <taxon>Micrococcales</taxon>
        <taxon>Micrococcaceae</taxon>
        <taxon>Pseudarthrobacter</taxon>
    </lineage>
</organism>
<reference evidence="3" key="1">
    <citation type="journal article" date="2014" name="Genome Announc.">
        <title>Genome Sequence of Arthrobacter siccitolerans 4J27, a Xeroprotectant-Producing Desiccation-Tolerant Microorganism.</title>
        <authorList>
            <person name="Manzanera M."/>
            <person name="Santa-Cruz-Calvo L."/>
            <person name="Vilchez J.I."/>
            <person name="Garcia-Fontana C."/>
            <person name="Silva-Castro G.A."/>
            <person name="Calvo C."/>
            <person name="Gonzalez-Lopez J."/>
        </authorList>
    </citation>
    <scope>NUCLEOTIDE SEQUENCE [LARGE SCALE GENOMIC DNA]</scope>
    <source>
        <strain evidence="3">4J27</strain>
    </source>
</reference>
<dbReference type="Proteomes" id="UP000035722">
    <property type="component" value="Unassembled WGS sequence"/>
</dbReference>
<evidence type="ECO:0000256" key="1">
    <source>
        <dbReference type="SAM" id="Phobius"/>
    </source>
</evidence>
<keyword evidence="1" id="KW-0812">Transmembrane</keyword>
<dbReference type="EMBL" id="CAQI01000041">
    <property type="protein sequence ID" value="CCQ45911.1"/>
    <property type="molecule type" value="Genomic_DNA"/>
</dbReference>
<gene>
    <name evidence="2" type="ORF">ARTSIC4J27_1871</name>
</gene>
<evidence type="ECO:0000313" key="2">
    <source>
        <dbReference type="EMBL" id="CCQ45911.1"/>
    </source>
</evidence>
<name>A0A024H2F3_9MICC</name>
<feature type="transmembrane region" description="Helical" evidence="1">
    <location>
        <begin position="7"/>
        <end position="26"/>
    </location>
</feature>
<dbReference type="STRING" id="861266.ARTSIC4J27_1871"/>
<keyword evidence="1" id="KW-1133">Transmembrane helix</keyword>